<accession>A0A978UHQ8</accession>
<gene>
    <name evidence="1" type="ORF">FEM48_Zijuj11G0078400</name>
</gene>
<evidence type="ECO:0000313" key="2">
    <source>
        <dbReference type="Proteomes" id="UP000813462"/>
    </source>
</evidence>
<comment type="caution">
    <text evidence="1">The sequence shown here is derived from an EMBL/GenBank/DDBJ whole genome shotgun (WGS) entry which is preliminary data.</text>
</comment>
<protein>
    <submittedName>
        <fullName evidence="1">Uncharacterized protein</fullName>
    </submittedName>
</protein>
<dbReference type="AlphaFoldDB" id="A0A978UHQ8"/>
<evidence type="ECO:0000313" key="1">
    <source>
        <dbReference type="EMBL" id="KAH7514339.1"/>
    </source>
</evidence>
<dbReference type="PANTHER" id="PTHR34892:SF2">
    <property type="entry name" value="VACUOLAR ATP SYNTHASE CATALYTIC SUBUNIT-RELATED _ V-ATPASE-RELATED _ VACUOLAR PROTON PUMP-LIKE PROTEIN"/>
    <property type="match status" value="1"/>
</dbReference>
<reference evidence="1" key="1">
    <citation type="journal article" date="2021" name="Front. Plant Sci.">
        <title>Chromosome-Scale Genome Assembly for Chinese Sour Jujube and Insights Into Its Genome Evolution and Domestication Signature.</title>
        <authorList>
            <person name="Shen L.-Y."/>
            <person name="Luo H."/>
            <person name="Wang X.-L."/>
            <person name="Wang X.-M."/>
            <person name="Qiu X.-J."/>
            <person name="Liu H."/>
            <person name="Zhou S.-S."/>
            <person name="Jia K.-H."/>
            <person name="Nie S."/>
            <person name="Bao Y.-T."/>
            <person name="Zhang R.-G."/>
            <person name="Yun Q.-Z."/>
            <person name="Chai Y.-H."/>
            <person name="Lu J.-Y."/>
            <person name="Li Y."/>
            <person name="Zhao S.-W."/>
            <person name="Mao J.-F."/>
            <person name="Jia S.-G."/>
            <person name="Mao Y.-M."/>
        </authorList>
    </citation>
    <scope>NUCLEOTIDE SEQUENCE</scope>
    <source>
        <strain evidence="1">AT0</strain>
        <tissue evidence="1">Leaf</tissue>
    </source>
</reference>
<organism evidence="1 2">
    <name type="scientific">Ziziphus jujuba var. spinosa</name>
    <dbReference type="NCBI Taxonomy" id="714518"/>
    <lineage>
        <taxon>Eukaryota</taxon>
        <taxon>Viridiplantae</taxon>
        <taxon>Streptophyta</taxon>
        <taxon>Embryophyta</taxon>
        <taxon>Tracheophyta</taxon>
        <taxon>Spermatophyta</taxon>
        <taxon>Magnoliopsida</taxon>
        <taxon>eudicotyledons</taxon>
        <taxon>Gunneridae</taxon>
        <taxon>Pentapetalae</taxon>
        <taxon>rosids</taxon>
        <taxon>fabids</taxon>
        <taxon>Rosales</taxon>
        <taxon>Rhamnaceae</taxon>
        <taxon>Paliureae</taxon>
        <taxon>Ziziphus</taxon>
    </lineage>
</organism>
<proteinExistence type="predicted"/>
<dbReference type="EMBL" id="JAEACU010000011">
    <property type="protein sequence ID" value="KAH7514339.1"/>
    <property type="molecule type" value="Genomic_DNA"/>
</dbReference>
<name>A0A978UHQ8_ZIZJJ</name>
<dbReference type="Proteomes" id="UP000813462">
    <property type="component" value="Unassembled WGS sequence"/>
</dbReference>
<dbReference type="PANTHER" id="PTHR34892">
    <property type="entry name" value="VACUOLAR ATP SYNTHASE CATALYTIC SUBUNIT-RELATED / V-ATPASE-RELATED / VACUOLAR PROTON PUMP-LIKE PROTEIN"/>
    <property type="match status" value="1"/>
</dbReference>
<sequence length="156" mass="17364">MQLQYFNAFDGGDLKLRHSKYKTFAKLDIGGVSQAIAVVQSKGDTQESQQQATVMDSSPRKINLISCGSLTRVSDIKLIRTDTTLDLSQKAEKGMPYDCRFDSFYRVKLQLLFSSLNDVGLGLLSCLVTRNSQTISHFNFLTDTYNDTAPVFVATC</sequence>